<comment type="caution">
    <text evidence="2">The sequence shown here is derived from an EMBL/GenBank/DDBJ whole genome shotgun (WGS) entry which is preliminary data.</text>
</comment>
<gene>
    <name evidence="2" type="ORF">ACIBP5_12590</name>
</gene>
<dbReference type="Gene3D" id="3.90.25.10">
    <property type="entry name" value="UDP-galactose 4-epimerase, domain 1"/>
    <property type="match status" value="1"/>
</dbReference>
<dbReference type="InterPro" id="IPR036291">
    <property type="entry name" value="NAD(P)-bd_dom_sf"/>
</dbReference>
<dbReference type="PANTHER" id="PTHR43162:SF1">
    <property type="entry name" value="PRESTALK A DIFFERENTIATION PROTEIN A"/>
    <property type="match status" value="1"/>
</dbReference>
<proteinExistence type="predicted"/>
<dbReference type="EMBL" id="JBITMB010000003">
    <property type="protein sequence ID" value="MFI7440784.1"/>
    <property type="molecule type" value="Genomic_DNA"/>
</dbReference>
<dbReference type="InterPro" id="IPR051604">
    <property type="entry name" value="Ergot_Alk_Oxidoreductase"/>
</dbReference>
<sequence>MILVTGATGNVGGEVLRALVRAGEPVRALVRAPADLPVEQTVGDLNEPDSLASALDSVRGVFLLPGYRDMPGLLARMRQAGVERVVLLSSPASVATDTRNAISEFMIRSETAVRESGLAWTFLRPNAFMSNALRWLPQLRAGDVVKDAFGDVAIASVDPYDIAAVAVRALLDPGHAGSVHELSGPQQLRPAERLAVLAKVLHRDLRFQALTDEEARADMTGRVPKEYIDAFFSFYSDGTLDESRIHTTVEKVTGHPPRTFEQWAEAHADDFR</sequence>
<dbReference type="Proteomes" id="UP001612928">
    <property type="component" value="Unassembled WGS sequence"/>
</dbReference>
<accession>A0ABW8A1W6</accession>
<evidence type="ECO:0000313" key="2">
    <source>
        <dbReference type="EMBL" id="MFI7440784.1"/>
    </source>
</evidence>
<dbReference type="SUPFAM" id="SSF51735">
    <property type="entry name" value="NAD(P)-binding Rossmann-fold domains"/>
    <property type="match status" value="1"/>
</dbReference>
<dbReference type="RefSeq" id="WP_397020582.1">
    <property type="nucleotide sequence ID" value="NZ_JBITMB010000003.1"/>
</dbReference>
<evidence type="ECO:0000259" key="1">
    <source>
        <dbReference type="Pfam" id="PF13460"/>
    </source>
</evidence>
<feature type="domain" description="NAD(P)-binding" evidence="1">
    <location>
        <begin position="6"/>
        <end position="173"/>
    </location>
</feature>
<organism evidence="2 3">
    <name type="scientific">Nonomuraea indica</name>
    <dbReference type="NCBI Taxonomy" id="1581193"/>
    <lineage>
        <taxon>Bacteria</taxon>
        <taxon>Bacillati</taxon>
        <taxon>Actinomycetota</taxon>
        <taxon>Actinomycetes</taxon>
        <taxon>Streptosporangiales</taxon>
        <taxon>Streptosporangiaceae</taxon>
        <taxon>Nonomuraea</taxon>
    </lineage>
</organism>
<evidence type="ECO:0000313" key="3">
    <source>
        <dbReference type="Proteomes" id="UP001612928"/>
    </source>
</evidence>
<reference evidence="2 3" key="1">
    <citation type="submission" date="2024-10" db="EMBL/GenBank/DDBJ databases">
        <title>The Natural Products Discovery Center: Release of the First 8490 Sequenced Strains for Exploring Actinobacteria Biosynthetic Diversity.</title>
        <authorList>
            <person name="Kalkreuter E."/>
            <person name="Kautsar S.A."/>
            <person name="Yang D."/>
            <person name="Bader C.D."/>
            <person name="Teijaro C.N."/>
            <person name="Fluegel L."/>
            <person name="Davis C.M."/>
            <person name="Simpson J.R."/>
            <person name="Lauterbach L."/>
            <person name="Steele A.D."/>
            <person name="Gui C."/>
            <person name="Meng S."/>
            <person name="Li G."/>
            <person name="Viehrig K."/>
            <person name="Ye F."/>
            <person name="Su P."/>
            <person name="Kiefer A.F."/>
            <person name="Nichols A."/>
            <person name="Cepeda A.J."/>
            <person name="Yan W."/>
            <person name="Fan B."/>
            <person name="Jiang Y."/>
            <person name="Adhikari A."/>
            <person name="Zheng C.-J."/>
            <person name="Schuster L."/>
            <person name="Cowan T.M."/>
            <person name="Smanski M.J."/>
            <person name="Chevrette M.G."/>
            <person name="De Carvalho L.P.S."/>
            <person name="Shen B."/>
        </authorList>
    </citation>
    <scope>NUCLEOTIDE SEQUENCE [LARGE SCALE GENOMIC DNA]</scope>
    <source>
        <strain evidence="2 3">NPDC049503</strain>
    </source>
</reference>
<keyword evidence="3" id="KW-1185">Reference proteome</keyword>
<name>A0ABW8A1W6_9ACTN</name>
<dbReference type="PANTHER" id="PTHR43162">
    <property type="match status" value="1"/>
</dbReference>
<protein>
    <submittedName>
        <fullName evidence="2">NAD(P)H-binding protein</fullName>
    </submittedName>
</protein>
<dbReference type="Pfam" id="PF13460">
    <property type="entry name" value="NAD_binding_10"/>
    <property type="match status" value="1"/>
</dbReference>
<dbReference type="InterPro" id="IPR016040">
    <property type="entry name" value="NAD(P)-bd_dom"/>
</dbReference>
<dbReference type="Gene3D" id="3.40.50.720">
    <property type="entry name" value="NAD(P)-binding Rossmann-like Domain"/>
    <property type="match status" value="1"/>
</dbReference>